<proteinExistence type="predicted"/>
<dbReference type="AlphaFoldDB" id="A0A1R0GUU5"/>
<evidence type="ECO:0000313" key="3">
    <source>
        <dbReference type="Proteomes" id="UP000187455"/>
    </source>
</evidence>
<feature type="compositionally biased region" description="Polar residues" evidence="1">
    <location>
        <begin position="13"/>
        <end position="22"/>
    </location>
</feature>
<dbReference type="Gene3D" id="3.30.40.10">
    <property type="entry name" value="Zinc/RING finger domain, C3HC4 (zinc finger)"/>
    <property type="match status" value="1"/>
</dbReference>
<gene>
    <name evidence="2" type="ORF">AYI68_g5281</name>
</gene>
<sequence length="262" mass="29054">MSPENADIDKNGSKASENQNATKIDGIEAISPIIDSQMKIGNISIVSEVSPKSEDSGFIEILNLKDKIPLGNSIKTRPFNLVRISDFKRDFEGNIGPVVELDSSKNNNKDSSNQSSIVTQSLLFDQELKSDLKNIAISSPVDLSSLEGSSILNPKKRGFSSMFEKDPTLETYDRISPKELGSRNLSIGRKWRSNTISKSRDHSLLSNLISNQIDFEVKKPEVKSDFLDKENHSPTEDLVLECPICLDTITNAYITSCGHSFW</sequence>
<dbReference type="InterPro" id="IPR013083">
    <property type="entry name" value="Znf_RING/FYVE/PHD"/>
</dbReference>
<evidence type="ECO:0000256" key="1">
    <source>
        <dbReference type="SAM" id="MobiDB-lite"/>
    </source>
</evidence>
<protein>
    <submittedName>
        <fullName evidence="2">Uncharacterized protein</fullName>
    </submittedName>
</protein>
<accession>A0A1R0GUU5</accession>
<name>A0A1R0GUU5_9FUNG</name>
<reference evidence="2 3" key="1">
    <citation type="journal article" date="2016" name="Mol. Biol. Evol.">
        <title>Genome-Wide Survey of Gut Fungi (Harpellales) Reveals the First Horizontally Transferred Ubiquitin Gene from a Mosquito Host.</title>
        <authorList>
            <person name="Wang Y."/>
            <person name="White M.M."/>
            <person name="Kvist S."/>
            <person name="Moncalvo J.M."/>
        </authorList>
    </citation>
    <scope>NUCLEOTIDE SEQUENCE [LARGE SCALE GENOMIC DNA]</scope>
    <source>
        <strain evidence="2 3">ALG-7-W6</strain>
    </source>
</reference>
<dbReference type="OrthoDB" id="273771at2759"/>
<comment type="caution">
    <text evidence="2">The sequence shown here is derived from an EMBL/GenBank/DDBJ whole genome shotgun (WGS) entry which is preliminary data.</text>
</comment>
<feature type="region of interest" description="Disordered" evidence="1">
    <location>
        <begin position="1"/>
        <end position="22"/>
    </location>
</feature>
<dbReference type="Proteomes" id="UP000187455">
    <property type="component" value="Unassembled WGS sequence"/>
</dbReference>
<keyword evidence="3" id="KW-1185">Reference proteome</keyword>
<dbReference type="EMBL" id="LSSL01003313">
    <property type="protein sequence ID" value="OLY80618.1"/>
    <property type="molecule type" value="Genomic_DNA"/>
</dbReference>
<dbReference type="SUPFAM" id="SSF57850">
    <property type="entry name" value="RING/U-box"/>
    <property type="match status" value="1"/>
</dbReference>
<organism evidence="2 3">
    <name type="scientific">Smittium mucronatum</name>
    <dbReference type="NCBI Taxonomy" id="133383"/>
    <lineage>
        <taxon>Eukaryota</taxon>
        <taxon>Fungi</taxon>
        <taxon>Fungi incertae sedis</taxon>
        <taxon>Zoopagomycota</taxon>
        <taxon>Kickxellomycotina</taxon>
        <taxon>Harpellomycetes</taxon>
        <taxon>Harpellales</taxon>
        <taxon>Legeriomycetaceae</taxon>
        <taxon>Smittium</taxon>
    </lineage>
</organism>
<evidence type="ECO:0000313" key="2">
    <source>
        <dbReference type="EMBL" id="OLY80618.1"/>
    </source>
</evidence>